<dbReference type="Pfam" id="PF00593">
    <property type="entry name" value="TonB_dep_Rec_b-barrel"/>
    <property type="match status" value="1"/>
</dbReference>
<keyword evidence="7 11" id="KW-0798">TonB box</keyword>
<dbReference type="AlphaFoldDB" id="A0A1H2Y658"/>
<keyword evidence="5 13" id="KW-0732">Signal</keyword>
<evidence type="ECO:0000256" key="3">
    <source>
        <dbReference type="ARBA" id="ARBA00022452"/>
    </source>
</evidence>
<dbReference type="PROSITE" id="PS52016">
    <property type="entry name" value="TONB_DEPENDENT_REC_3"/>
    <property type="match status" value="1"/>
</dbReference>
<dbReference type="InterPro" id="IPR010916">
    <property type="entry name" value="TonB_box_CS"/>
</dbReference>
<evidence type="ECO:0000313" key="17">
    <source>
        <dbReference type="EMBL" id="SDX48608.1"/>
    </source>
</evidence>
<feature type="domain" description="TonB-dependent receptor plug" evidence="15">
    <location>
        <begin position="53"/>
        <end position="157"/>
    </location>
</feature>
<dbReference type="Pfam" id="PF07715">
    <property type="entry name" value="Plug"/>
    <property type="match status" value="1"/>
</dbReference>
<dbReference type="PANTHER" id="PTHR30069">
    <property type="entry name" value="TONB-DEPENDENT OUTER MEMBRANE RECEPTOR"/>
    <property type="match status" value="1"/>
</dbReference>
<evidence type="ECO:0000256" key="13">
    <source>
        <dbReference type="SAM" id="SignalP"/>
    </source>
</evidence>
<protein>
    <submittedName>
        <fullName evidence="16">Vitamin B12 transporter</fullName>
    </submittedName>
</protein>
<evidence type="ECO:0000256" key="7">
    <source>
        <dbReference type="ARBA" id="ARBA00023077"/>
    </source>
</evidence>
<dbReference type="InterPro" id="IPR036942">
    <property type="entry name" value="Beta-barrel_TonB_sf"/>
</dbReference>
<dbReference type="GO" id="GO:0006811">
    <property type="term" value="P:monoatomic ion transport"/>
    <property type="evidence" value="ECO:0007669"/>
    <property type="project" value="UniProtKB-KW"/>
</dbReference>
<dbReference type="CDD" id="cd01347">
    <property type="entry name" value="ligand_gated_channel"/>
    <property type="match status" value="1"/>
</dbReference>
<dbReference type="InterPro" id="IPR000531">
    <property type="entry name" value="Beta-barrel_TonB"/>
</dbReference>
<proteinExistence type="inferred from homology"/>
<evidence type="ECO:0000256" key="4">
    <source>
        <dbReference type="ARBA" id="ARBA00022692"/>
    </source>
</evidence>
<evidence type="ECO:0000256" key="12">
    <source>
        <dbReference type="RuleBase" id="RU003357"/>
    </source>
</evidence>
<dbReference type="Gene3D" id="2.170.130.10">
    <property type="entry name" value="TonB-dependent receptor, plug domain"/>
    <property type="match status" value="1"/>
</dbReference>
<dbReference type="OrthoDB" id="9764669at2"/>
<comment type="subcellular location">
    <subcellularLocation>
        <location evidence="1 10">Cell outer membrane</location>
        <topology evidence="1 10">Multi-pass membrane protein</topology>
    </subcellularLocation>
</comment>
<evidence type="ECO:0000256" key="10">
    <source>
        <dbReference type="PROSITE-ProRule" id="PRU01360"/>
    </source>
</evidence>
<evidence type="ECO:0000259" key="14">
    <source>
        <dbReference type="Pfam" id="PF00593"/>
    </source>
</evidence>
<keyword evidence="4 10" id="KW-0812">Transmembrane</keyword>
<dbReference type="Gene3D" id="2.40.170.20">
    <property type="entry name" value="TonB-dependent receptor, beta-barrel domain"/>
    <property type="match status" value="1"/>
</dbReference>
<evidence type="ECO:0000313" key="16">
    <source>
        <dbReference type="EMBL" id="SDX00682.1"/>
    </source>
</evidence>
<dbReference type="InterPro" id="IPR039426">
    <property type="entry name" value="TonB-dep_rcpt-like"/>
</dbReference>
<reference evidence="16 18" key="1">
    <citation type="submission" date="2016-10" db="EMBL/GenBank/DDBJ databases">
        <authorList>
            <person name="de Groot N.N."/>
        </authorList>
    </citation>
    <scope>NUCLEOTIDE SEQUENCE [LARGE SCALE GENOMIC DNA]</scope>
    <source>
        <strain evidence="16 18">CGMCC 1.7059</strain>
    </source>
</reference>
<sequence length="617" mass="67464">MGISKTFPAVVLTGCSSSLLLLSVPAMAEPSVATSELETIVVTGTAGPLTIGESLSSVTVIRAEDIQQRNPAEMQDLLVGQPGIDVISNGSFGKNTSVYTRGTGSDSTIFMIDGVRLRSATSGGAPWQFVPVELMERIEIVRGPRSSLYGADAVGGVVQAFTVDPQPGQRGWIEAAGGNFNTQRYNAGVALSSGNTRMSLNGLFKDSDGAPIVEDGDDRGYRNGAGVARLTHEFDSGGEAALVFLESTGNTEFEGGETDFTVRTAGFRLDTPVSDYWRSSVQFSEARDEQDTIASFGASTFNTLARTGRWENTLTMDVHEWVIGAELQDESVESTTTFDEQSRSNSALFSQLRLHFGPTDLQLSLRGDDNEAYGKNETGGIAIGHSFDYAHRVRASYGTAFRAPTFNDLYYPTETYASGNSYTGNPNLKPEKSDAYEIGVSGSYNHWFWDLALYQMDIENLIELHFDVPTLTLSPANVSEARIRGAELAAGLNLDQWRLATALTYTDPRDTETDNRLRRRSDRALRVDVDRTINQWILGATYRAQGERYDDAANTKKLAGYATLDLRASWAFARNWSTRLTLANVFDREYATAQRFSGAKYIAAGRTGMLSVRYDFQ</sequence>
<evidence type="ECO:0000313" key="18">
    <source>
        <dbReference type="Proteomes" id="UP000199675"/>
    </source>
</evidence>
<dbReference type="SUPFAM" id="SSF56935">
    <property type="entry name" value="Porins"/>
    <property type="match status" value="1"/>
</dbReference>
<name>A0A1H2Y658_9GAMM</name>
<feature type="chain" id="PRO_5015065410" evidence="13">
    <location>
        <begin position="29"/>
        <end position="617"/>
    </location>
</feature>
<comment type="similarity">
    <text evidence="10 12">Belongs to the TonB-dependent receptor family.</text>
</comment>
<dbReference type="InterPro" id="IPR012910">
    <property type="entry name" value="Plug_dom"/>
</dbReference>
<feature type="short sequence motif" description="TonB box" evidence="11">
    <location>
        <begin position="39"/>
        <end position="45"/>
    </location>
</feature>
<evidence type="ECO:0000259" key="15">
    <source>
        <dbReference type="Pfam" id="PF07715"/>
    </source>
</evidence>
<keyword evidence="6" id="KW-0406">Ion transport</keyword>
<dbReference type="EMBL" id="FNNE01000010">
    <property type="protein sequence ID" value="SDX48608.1"/>
    <property type="molecule type" value="Genomic_DNA"/>
</dbReference>
<feature type="signal peptide" evidence="13">
    <location>
        <begin position="1"/>
        <end position="28"/>
    </location>
</feature>
<dbReference type="PROSITE" id="PS00430">
    <property type="entry name" value="TONB_DEPENDENT_REC_1"/>
    <property type="match status" value="1"/>
</dbReference>
<evidence type="ECO:0000256" key="5">
    <source>
        <dbReference type="ARBA" id="ARBA00022729"/>
    </source>
</evidence>
<dbReference type="InterPro" id="IPR037066">
    <property type="entry name" value="Plug_dom_sf"/>
</dbReference>
<dbReference type="RefSeq" id="WP_091813137.1">
    <property type="nucleotide sequence ID" value="NZ_FNNE01000005.1"/>
</dbReference>
<feature type="domain" description="TonB-dependent receptor-like beta-barrel" evidence="14">
    <location>
        <begin position="215"/>
        <end position="585"/>
    </location>
</feature>
<keyword evidence="2 10" id="KW-0813">Transport</keyword>
<dbReference type="STRING" id="488533.SAMN04487960_105277"/>
<dbReference type="GO" id="GO:0009279">
    <property type="term" value="C:cell outer membrane"/>
    <property type="evidence" value="ECO:0007669"/>
    <property type="project" value="UniProtKB-SubCell"/>
</dbReference>
<keyword evidence="3 10" id="KW-1134">Transmembrane beta strand</keyword>
<keyword evidence="8 10" id="KW-0472">Membrane</keyword>
<dbReference type="GO" id="GO:0015889">
    <property type="term" value="P:cobalamin transport"/>
    <property type="evidence" value="ECO:0007669"/>
    <property type="project" value="TreeGrafter"/>
</dbReference>
<evidence type="ECO:0000256" key="8">
    <source>
        <dbReference type="ARBA" id="ARBA00023136"/>
    </source>
</evidence>
<evidence type="ECO:0000256" key="11">
    <source>
        <dbReference type="PROSITE-ProRule" id="PRU10143"/>
    </source>
</evidence>
<accession>A0A1H2Y658</accession>
<organism evidence="16 18">
    <name type="scientific">Marinobacter mobilis</name>
    <dbReference type="NCBI Taxonomy" id="488533"/>
    <lineage>
        <taxon>Bacteria</taxon>
        <taxon>Pseudomonadati</taxon>
        <taxon>Pseudomonadota</taxon>
        <taxon>Gammaproteobacteria</taxon>
        <taxon>Pseudomonadales</taxon>
        <taxon>Marinobacteraceae</taxon>
        <taxon>Marinobacter</taxon>
    </lineage>
</organism>
<dbReference type="Proteomes" id="UP000199675">
    <property type="component" value="Unassembled WGS sequence"/>
</dbReference>
<dbReference type="PANTHER" id="PTHR30069:SF53">
    <property type="entry name" value="COLICIN I RECEPTOR-RELATED"/>
    <property type="match status" value="1"/>
</dbReference>
<evidence type="ECO:0000256" key="2">
    <source>
        <dbReference type="ARBA" id="ARBA00022448"/>
    </source>
</evidence>
<evidence type="ECO:0000256" key="1">
    <source>
        <dbReference type="ARBA" id="ARBA00004571"/>
    </source>
</evidence>
<evidence type="ECO:0000256" key="9">
    <source>
        <dbReference type="ARBA" id="ARBA00023237"/>
    </source>
</evidence>
<dbReference type="EMBL" id="FNNE01000005">
    <property type="protein sequence ID" value="SDX00682.1"/>
    <property type="molecule type" value="Genomic_DNA"/>
</dbReference>
<keyword evidence="9 10" id="KW-0998">Cell outer membrane</keyword>
<evidence type="ECO:0000256" key="6">
    <source>
        <dbReference type="ARBA" id="ARBA00023065"/>
    </source>
</evidence>
<keyword evidence="18" id="KW-1185">Reference proteome</keyword>
<gene>
    <name evidence="16" type="ORF">SAMN04487960_105277</name>
    <name evidence="17" type="ORF">SAMN04487960_1107</name>
</gene>